<comment type="caution">
    <text evidence="2">The sequence shown here is derived from an EMBL/GenBank/DDBJ whole genome shotgun (WGS) entry which is preliminary data.</text>
</comment>
<feature type="coiled-coil region" evidence="1">
    <location>
        <begin position="145"/>
        <end position="172"/>
    </location>
</feature>
<sequence>MRLQESHRRMEKAEKTYRHLWDKTIDILKLRLENFLNGFAMWELQKVKWLKLDSLERRLMSVKTSGSAGHKQFVELVNNFSKELNEARQNVEVEIVNVLPRLGVDIEVSRVAFNEESRRVDELTTNMAKKDQIHAEELGAEAKELADYEVARTSELEELEKLEADCNEMQSQ</sequence>
<proteinExistence type="predicted"/>
<evidence type="ECO:0000256" key="1">
    <source>
        <dbReference type="SAM" id="Coils"/>
    </source>
</evidence>
<keyword evidence="1" id="KW-0175">Coiled coil</keyword>
<protein>
    <submittedName>
        <fullName evidence="2">Uncharacterized protein</fullName>
    </submittedName>
</protein>
<accession>A0A176W7U4</accession>
<evidence type="ECO:0000313" key="3">
    <source>
        <dbReference type="Proteomes" id="UP000077202"/>
    </source>
</evidence>
<gene>
    <name evidence="2" type="ORF">AXG93_3143s1000</name>
</gene>
<organism evidence="2 3">
    <name type="scientific">Marchantia polymorpha subsp. ruderalis</name>
    <dbReference type="NCBI Taxonomy" id="1480154"/>
    <lineage>
        <taxon>Eukaryota</taxon>
        <taxon>Viridiplantae</taxon>
        <taxon>Streptophyta</taxon>
        <taxon>Embryophyta</taxon>
        <taxon>Marchantiophyta</taxon>
        <taxon>Marchantiopsida</taxon>
        <taxon>Marchantiidae</taxon>
        <taxon>Marchantiales</taxon>
        <taxon>Marchantiaceae</taxon>
        <taxon>Marchantia</taxon>
    </lineage>
</organism>
<dbReference type="EMBL" id="LVLJ01001684">
    <property type="protein sequence ID" value="OAE28691.1"/>
    <property type="molecule type" value="Genomic_DNA"/>
</dbReference>
<evidence type="ECO:0000313" key="2">
    <source>
        <dbReference type="EMBL" id="OAE28691.1"/>
    </source>
</evidence>
<keyword evidence="3" id="KW-1185">Reference proteome</keyword>
<name>A0A176W7U4_MARPO</name>
<dbReference type="AlphaFoldDB" id="A0A176W7U4"/>
<reference evidence="2" key="1">
    <citation type="submission" date="2016-03" db="EMBL/GenBank/DDBJ databases">
        <title>Mechanisms controlling the formation of the plant cell surface in tip-growing cells are functionally conserved among land plants.</title>
        <authorList>
            <person name="Honkanen S."/>
            <person name="Jones V.A."/>
            <person name="Morieri G."/>
            <person name="Champion C."/>
            <person name="Hetherington A.J."/>
            <person name="Kelly S."/>
            <person name="Saint-Marcoux D."/>
            <person name="Proust H."/>
            <person name="Prescott H."/>
            <person name="Dolan L."/>
        </authorList>
    </citation>
    <scope>NUCLEOTIDE SEQUENCE [LARGE SCALE GENOMIC DNA]</scope>
    <source>
        <tissue evidence="2">Whole gametophyte</tissue>
    </source>
</reference>
<dbReference type="Proteomes" id="UP000077202">
    <property type="component" value="Unassembled WGS sequence"/>
</dbReference>